<reference evidence="2 3" key="1">
    <citation type="submission" date="2022-04" db="EMBL/GenBank/DDBJ databases">
        <title>Positive selection, recombination, and allopatry shape intraspecific diversity of widespread and dominant cyanobacteria.</title>
        <authorList>
            <person name="Wei J."/>
            <person name="Shu W."/>
            <person name="Hu C."/>
        </authorList>
    </citation>
    <scope>NUCLEOTIDE SEQUENCE [LARGE SCALE GENOMIC DNA]</scope>
    <source>
        <strain evidence="2 3">GB2-A4</strain>
    </source>
</reference>
<gene>
    <name evidence="2" type="ORF">NC998_05350</name>
</gene>
<feature type="region of interest" description="Disordered" evidence="1">
    <location>
        <begin position="314"/>
        <end position="336"/>
    </location>
</feature>
<evidence type="ECO:0000256" key="1">
    <source>
        <dbReference type="SAM" id="MobiDB-lite"/>
    </source>
</evidence>
<accession>A0ABV0J635</accession>
<feature type="compositionally biased region" description="Low complexity" evidence="1">
    <location>
        <begin position="319"/>
        <end position="330"/>
    </location>
</feature>
<dbReference type="EMBL" id="JAMPKM010000002">
    <property type="protein sequence ID" value="MEP0816516.1"/>
    <property type="molecule type" value="Genomic_DNA"/>
</dbReference>
<dbReference type="RefSeq" id="WP_199298976.1">
    <property type="nucleotide sequence ID" value="NZ_JAMPKM010000002.1"/>
</dbReference>
<evidence type="ECO:0000313" key="2">
    <source>
        <dbReference type="EMBL" id="MEP0816516.1"/>
    </source>
</evidence>
<sequence length="336" mass="36015">MTESVKDSVSANAAALLIHYSFDLNGYTADELVAAWTGIYQPLWIRSAVIEALYQGRYKGISVEQILALWLRRGQPLYHFNHEFERIVCSKFPQVLVPKPATAREIVALPPPKFPPQSHWRYLLPAAVIQTDNLSTAPVKVAATELPSIAISSPPLQNEGLNLASVAGEEQPDQVGATRLENASEPTVAASASNSSYAPMDAVAAEPISMALEPSIDESEVVAESNALSNPTLPLTSSSHLAEMAVESDMASDGALESVLEEADRLLSDLSITGSEASSSEMAQAGQAKPEPIHQFVPPPESSEFYSKLKAVAQPQENSLALSEPLSPSETKSQRV</sequence>
<keyword evidence="3" id="KW-1185">Reference proteome</keyword>
<name>A0ABV0J635_9CYAN</name>
<comment type="caution">
    <text evidence="2">The sequence shown here is derived from an EMBL/GenBank/DDBJ whole genome shotgun (WGS) entry which is preliminary data.</text>
</comment>
<protein>
    <submittedName>
        <fullName evidence="2">Uncharacterized protein</fullName>
    </submittedName>
</protein>
<feature type="region of interest" description="Disordered" evidence="1">
    <location>
        <begin position="275"/>
        <end position="301"/>
    </location>
</feature>
<organism evidence="2 3">
    <name type="scientific">Trichocoleus desertorum GB2-A4</name>
    <dbReference type="NCBI Taxonomy" id="2933944"/>
    <lineage>
        <taxon>Bacteria</taxon>
        <taxon>Bacillati</taxon>
        <taxon>Cyanobacteriota</taxon>
        <taxon>Cyanophyceae</taxon>
        <taxon>Leptolyngbyales</taxon>
        <taxon>Trichocoleusaceae</taxon>
        <taxon>Trichocoleus</taxon>
    </lineage>
</organism>
<proteinExistence type="predicted"/>
<evidence type="ECO:0000313" key="3">
    <source>
        <dbReference type="Proteomes" id="UP001464891"/>
    </source>
</evidence>
<dbReference type="Proteomes" id="UP001464891">
    <property type="component" value="Unassembled WGS sequence"/>
</dbReference>